<sequence length="491" mass="54938">MAANQCMSKGKAKAKRACEDNAATRAVRFSFEENSILIAKVCEYYDEIIGMAAPETPQKKKNELWKKIVDAVNTVGGNNRTELVVKKRYFDVKRQLKRKLCKAASHVTETGGEKSEDADLTSYEEELLQVLVPGTDIEAIDDTDSTTIIAETTKSYKKKNELRQKIMDAVKAVGNNHTDRVVKKRYFDVKRQLKRKLSRAPFQARRIGSSHPNHVDLANGELLETLGLEAIMRVKGSVDTDLPLASQGPISPVHLTKEEPRTSESPQFQAPDQLSGPVRSIDSTRYVFKLSPCSETHQLEEDEEPSGSLQTTMLSGDQEEIISIIVGSEEVPSTSAGICPQSSAVSSSSSPSSGHLDASVAALVDKTTEQLNKMSDLMLAQSHTSASQHSEILEVLHGIRNDLNELRHQTQISNEVQNQKRLDNRLFRSELLQLKREKLDILRMKYDLEPPNTSRPLNEQLKEETSSNEEEFSPPQMKKMCKGKERFILFL</sequence>
<evidence type="ECO:0000313" key="3">
    <source>
        <dbReference type="EMBL" id="CAH2296433.1"/>
    </source>
</evidence>
<dbReference type="EMBL" id="OW240916">
    <property type="protein sequence ID" value="CAH2296433.1"/>
    <property type="molecule type" value="Genomic_DNA"/>
</dbReference>
<gene>
    <name evidence="3" type="ORF">PECUL_23A030122</name>
</gene>
<dbReference type="PANTHER" id="PTHR23098">
    <property type="entry name" value="AGAP001331-PA-RELATED"/>
    <property type="match status" value="1"/>
</dbReference>
<organism evidence="3 4">
    <name type="scientific">Pelobates cultripes</name>
    <name type="common">Western spadefoot toad</name>
    <dbReference type="NCBI Taxonomy" id="61616"/>
    <lineage>
        <taxon>Eukaryota</taxon>
        <taxon>Metazoa</taxon>
        <taxon>Chordata</taxon>
        <taxon>Craniata</taxon>
        <taxon>Vertebrata</taxon>
        <taxon>Euteleostomi</taxon>
        <taxon>Amphibia</taxon>
        <taxon>Batrachia</taxon>
        <taxon>Anura</taxon>
        <taxon>Pelobatoidea</taxon>
        <taxon>Pelobatidae</taxon>
        <taxon>Pelobates</taxon>
    </lineage>
</organism>
<feature type="domain" description="Myb/SANT-like DNA-binding" evidence="2">
    <location>
        <begin position="25"/>
        <end position="102"/>
    </location>
</feature>
<dbReference type="Pfam" id="PF13873">
    <property type="entry name" value="Myb_DNA-bind_5"/>
    <property type="match status" value="1"/>
</dbReference>
<dbReference type="PANTHER" id="PTHR23098:SF23">
    <property type="entry name" value="MYB-RELATED TRANSCRIPTION FACTOR, PARTNER OF PROFILIN-LIKE ISOFORM X2-RELATED"/>
    <property type="match status" value="1"/>
</dbReference>
<evidence type="ECO:0000259" key="2">
    <source>
        <dbReference type="Pfam" id="PF13873"/>
    </source>
</evidence>
<feature type="region of interest" description="Disordered" evidence="1">
    <location>
        <begin position="241"/>
        <end position="276"/>
    </location>
</feature>
<accession>A0AAD1WBG7</accession>
<feature type="region of interest" description="Disordered" evidence="1">
    <location>
        <begin position="448"/>
        <end position="476"/>
    </location>
</feature>
<reference evidence="3" key="1">
    <citation type="submission" date="2022-03" db="EMBL/GenBank/DDBJ databases">
        <authorList>
            <person name="Alioto T."/>
            <person name="Alioto T."/>
            <person name="Gomez Garrido J."/>
        </authorList>
    </citation>
    <scope>NUCLEOTIDE SEQUENCE</scope>
</reference>
<feature type="compositionally biased region" description="Polar residues" evidence="1">
    <location>
        <begin position="263"/>
        <end position="272"/>
    </location>
</feature>
<name>A0AAD1WBG7_PELCU</name>
<dbReference type="Proteomes" id="UP001295444">
    <property type="component" value="Chromosome 05"/>
</dbReference>
<protein>
    <recommendedName>
        <fullName evidence="2">Myb/SANT-like DNA-binding domain-containing protein</fullName>
    </recommendedName>
</protein>
<dbReference type="AlphaFoldDB" id="A0AAD1WBG7"/>
<feature type="compositionally biased region" description="Low complexity" evidence="1">
    <location>
        <begin position="342"/>
        <end position="353"/>
    </location>
</feature>
<keyword evidence="4" id="KW-1185">Reference proteome</keyword>
<dbReference type="GO" id="GO:0005634">
    <property type="term" value="C:nucleus"/>
    <property type="evidence" value="ECO:0007669"/>
    <property type="project" value="TreeGrafter"/>
</dbReference>
<proteinExistence type="predicted"/>
<dbReference type="InterPro" id="IPR028002">
    <property type="entry name" value="Myb_DNA-bind_5"/>
</dbReference>
<evidence type="ECO:0000256" key="1">
    <source>
        <dbReference type="SAM" id="MobiDB-lite"/>
    </source>
</evidence>
<feature type="region of interest" description="Disordered" evidence="1">
    <location>
        <begin position="333"/>
        <end position="355"/>
    </location>
</feature>
<evidence type="ECO:0000313" key="4">
    <source>
        <dbReference type="Proteomes" id="UP001295444"/>
    </source>
</evidence>